<keyword evidence="2" id="KW-0732">Signal</keyword>
<reference evidence="3 6" key="2">
    <citation type="submission" date="2020-08" db="EMBL/GenBank/DDBJ databases">
        <title>Sequencing the genomes of 1000 actinobacteria strains.</title>
        <authorList>
            <person name="Klenk H.-P."/>
        </authorList>
    </citation>
    <scope>NUCLEOTIDE SEQUENCE [LARGE SCALE GENOMIC DNA]</scope>
    <source>
        <strain evidence="3 6">DSM 15626</strain>
    </source>
</reference>
<gene>
    <name evidence="3" type="ORF">HNR71_005773</name>
    <name evidence="4" type="ORF">HPO96_34455</name>
</gene>
<evidence type="ECO:0008006" key="7">
    <source>
        <dbReference type="Google" id="ProtNLM"/>
    </source>
</evidence>
<dbReference type="EMBL" id="JACHKF010000001">
    <property type="protein sequence ID" value="MBB6570136.1"/>
    <property type="molecule type" value="Genomic_DNA"/>
</dbReference>
<feature type="compositionally biased region" description="Polar residues" evidence="1">
    <location>
        <begin position="22"/>
        <end position="36"/>
    </location>
</feature>
<organism evidence="4 5">
    <name type="scientific">Kribbella sandramycini</name>
    <dbReference type="NCBI Taxonomy" id="60450"/>
    <lineage>
        <taxon>Bacteria</taxon>
        <taxon>Bacillati</taxon>
        <taxon>Actinomycetota</taxon>
        <taxon>Actinomycetes</taxon>
        <taxon>Propionibacteriales</taxon>
        <taxon>Kribbellaceae</taxon>
        <taxon>Kribbella</taxon>
    </lineage>
</organism>
<evidence type="ECO:0000313" key="3">
    <source>
        <dbReference type="EMBL" id="MBB6570136.1"/>
    </source>
</evidence>
<dbReference type="EMBL" id="JABJRC010000012">
    <property type="protein sequence ID" value="NOL45362.1"/>
    <property type="molecule type" value="Genomic_DNA"/>
</dbReference>
<evidence type="ECO:0000313" key="6">
    <source>
        <dbReference type="Proteomes" id="UP000553957"/>
    </source>
</evidence>
<evidence type="ECO:0000256" key="1">
    <source>
        <dbReference type="SAM" id="MobiDB-lite"/>
    </source>
</evidence>
<dbReference type="PROSITE" id="PS51257">
    <property type="entry name" value="PROKAR_LIPOPROTEIN"/>
    <property type="match status" value="1"/>
</dbReference>
<name>A0A7Y4P2H5_9ACTN</name>
<comment type="caution">
    <text evidence="4">The sequence shown here is derived from an EMBL/GenBank/DDBJ whole genome shotgun (WGS) entry which is preliminary data.</text>
</comment>
<protein>
    <recommendedName>
        <fullName evidence="7">Lipoprotein</fullName>
    </recommendedName>
</protein>
<evidence type="ECO:0000256" key="2">
    <source>
        <dbReference type="SAM" id="SignalP"/>
    </source>
</evidence>
<dbReference type="Proteomes" id="UP000553957">
    <property type="component" value="Unassembled WGS sequence"/>
</dbReference>
<keyword evidence="5" id="KW-1185">Reference proteome</keyword>
<evidence type="ECO:0000313" key="5">
    <source>
        <dbReference type="Proteomes" id="UP000534306"/>
    </source>
</evidence>
<accession>A0A7Y4P2H5</accession>
<dbReference type="RefSeq" id="WP_171678665.1">
    <property type="nucleotide sequence ID" value="NZ_BAAAGT010000005.1"/>
</dbReference>
<feature type="region of interest" description="Disordered" evidence="1">
    <location>
        <begin position="22"/>
        <end position="51"/>
    </location>
</feature>
<proteinExistence type="predicted"/>
<dbReference type="Proteomes" id="UP000534306">
    <property type="component" value="Unassembled WGS sequence"/>
</dbReference>
<evidence type="ECO:0000313" key="4">
    <source>
        <dbReference type="EMBL" id="NOL45362.1"/>
    </source>
</evidence>
<sequence length="154" mass="15884">MNSRRIPLAAAALLALTLTGCSDSGTATEQPTTRQSAPAPDKDEPAAGAGTKEGFCAAIADGGGVDLAQWNQPQADPALREKLAKRFTALVDAAPDDLKPAMRDVAAGYELVSAGKVAESDQATIAKYATAIQKLNQWMHANCPNLKLPTPAAG</sequence>
<feature type="signal peptide" evidence="2">
    <location>
        <begin position="1"/>
        <end position="27"/>
    </location>
</feature>
<feature type="chain" id="PRO_5038257993" description="Lipoprotein" evidence="2">
    <location>
        <begin position="28"/>
        <end position="154"/>
    </location>
</feature>
<reference evidence="4 5" key="1">
    <citation type="submission" date="2020-05" db="EMBL/GenBank/DDBJ databases">
        <title>Genome sequence of Kribbella sandramycini ATCC 39419.</title>
        <authorList>
            <person name="Maclea K.S."/>
            <person name="Fair J.L."/>
        </authorList>
    </citation>
    <scope>NUCLEOTIDE SEQUENCE [LARGE SCALE GENOMIC DNA]</scope>
    <source>
        <strain evidence="4 5">ATCC 39419</strain>
    </source>
</reference>
<dbReference type="AlphaFoldDB" id="A0A7Y4P2H5"/>